<keyword evidence="2" id="KW-1133">Transmembrane helix</keyword>
<reference evidence="3" key="1">
    <citation type="submission" date="2016-08" db="EMBL/GenBank/DDBJ databases">
        <authorList>
            <consortium name="Pathogen Informatics"/>
        </authorList>
    </citation>
    <scope>NUCLEOTIDE SEQUENCE</scope>
    <source>
        <strain evidence="3">DS</strain>
    </source>
</reference>
<dbReference type="Proteomes" id="UP000507536">
    <property type="component" value="Unassembled WGS sequence"/>
</dbReference>
<keyword evidence="2" id="KW-0472">Membrane</keyword>
<dbReference type="EMBL" id="FMIN01000039">
    <property type="protein sequence ID" value="SCL83653.1"/>
    <property type="molecule type" value="Genomic_DNA"/>
</dbReference>
<feature type="compositionally biased region" description="Basic and acidic residues" evidence="1">
    <location>
        <begin position="257"/>
        <end position="272"/>
    </location>
</feature>
<dbReference type="AlphaFoldDB" id="A0A1C6WAN3"/>
<accession>A0A1C6WAN3</accession>
<protein>
    <submittedName>
        <fullName evidence="3">CIR protein</fullName>
    </submittedName>
</protein>
<dbReference type="NCBIfam" id="TIGR01590">
    <property type="entry name" value="yir-bir-cir_Pla"/>
    <property type="match status" value="1"/>
</dbReference>
<dbReference type="InterPro" id="IPR006477">
    <property type="entry name" value="Yir_bir_cir"/>
</dbReference>
<feature type="region of interest" description="Disordered" evidence="1">
    <location>
        <begin position="247"/>
        <end position="283"/>
    </location>
</feature>
<proteinExistence type="predicted"/>
<gene>
    <name evidence="3" type="ORF">PCHDS_000496600</name>
</gene>
<feature type="transmembrane region" description="Helical" evidence="2">
    <location>
        <begin position="316"/>
        <end position="340"/>
    </location>
</feature>
<sequence length="369" mass="42963">MTLNLCNAFKEIENFMPDSLSSESKDANRNLYKVYCPTDRTGKPECQTDGQRIEAMFKYLLQTLFVNNEEDLESENQNNEYSEYALLWLSNKIKKFKYQNNMHVLDFYFTFIKNDNWYNDFRNKINEKNKIMKIEIGQMYNLYELFTILCNAITKYNDNPSNCPDCSNFINKWNERSKGLVNKKTKVFEDEQYCDMLRILKNAYENFREGTNNQNGLPELEEIEEMKDCKELCKEATRSRKIISVQIQDAENPPKVNDTESDKHSSEEKTKESIPVGTTGPVAILSNTSGTPQNDVIEIRADEARENLDTILSKKYGLIGIGGIALLIPIISTVLYKYWFARLRKKSERKKNVKKVINLVVETNPPKEL</sequence>
<organism evidence="3">
    <name type="scientific">Plasmodium chabaudi adami</name>
    <dbReference type="NCBI Taxonomy" id="5826"/>
    <lineage>
        <taxon>Eukaryota</taxon>
        <taxon>Sar</taxon>
        <taxon>Alveolata</taxon>
        <taxon>Apicomplexa</taxon>
        <taxon>Aconoidasida</taxon>
        <taxon>Haemosporida</taxon>
        <taxon>Plasmodiidae</taxon>
        <taxon>Plasmodium</taxon>
        <taxon>Plasmodium (Vinckeia)</taxon>
    </lineage>
</organism>
<keyword evidence="2" id="KW-0812">Transmembrane</keyword>
<name>A0A1C6WAN3_PLACE</name>
<evidence type="ECO:0000256" key="2">
    <source>
        <dbReference type="SAM" id="Phobius"/>
    </source>
</evidence>
<dbReference type="Pfam" id="PF06022">
    <property type="entry name" value="Cir_Bir_Yir"/>
    <property type="match status" value="1"/>
</dbReference>
<evidence type="ECO:0000313" key="3">
    <source>
        <dbReference type="EMBL" id="SCL83653.1"/>
    </source>
</evidence>
<evidence type="ECO:0000256" key="1">
    <source>
        <dbReference type="SAM" id="MobiDB-lite"/>
    </source>
</evidence>